<dbReference type="eggNOG" id="COG0438">
    <property type="taxonomic scope" value="Bacteria"/>
</dbReference>
<dbReference type="PANTHER" id="PTHR45947:SF3">
    <property type="entry name" value="SULFOQUINOVOSYL TRANSFERASE SQD2"/>
    <property type="match status" value="1"/>
</dbReference>
<dbReference type="GO" id="GO:0016757">
    <property type="term" value="F:glycosyltransferase activity"/>
    <property type="evidence" value="ECO:0007669"/>
    <property type="project" value="InterPro"/>
</dbReference>
<evidence type="ECO:0000259" key="1">
    <source>
        <dbReference type="Pfam" id="PF00534"/>
    </source>
</evidence>
<dbReference type="Pfam" id="PF00534">
    <property type="entry name" value="Glycos_transf_1"/>
    <property type="match status" value="1"/>
</dbReference>
<dbReference type="Pfam" id="PF13439">
    <property type="entry name" value="Glyco_transf_4"/>
    <property type="match status" value="1"/>
</dbReference>
<dbReference type="OrthoDB" id="9792322at2"/>
<gene>
    <name evidence="3" type="ORF">C900_03821</name>
</gene>
<evidence type="ECO:0000313" key="3">
    <source>
        <dbReference type="EMBL" id="ELR70136.1"/>
    </source>
</evidence>
<sequence>MNKKRIAVVVPGGVGSGFYNQGLPALMNLISGLAERFDVTVYSMVSISDTFSPDGFAVRFLQADHRQWTPWRMLKLSVMILKDHKKRPYELFHGIWGGASGMLAVLLGKWLDRPSVVSLRGGETADVQTIGYGHLHKRTKRKRLFRSLYTANQVTALTRFQVEALRKYGFEKEVVVVPTGVDTSLFVPVEKEFRAPFHFLHIANLTEVKDQETLLRTFRLIRDEVDCKLIIIGADYLHGKLQRLCHELQLEHEVLFLGPVRNTELPHHFAKAHILLHTSLYESQAVVVAEAAACKVLVCGTKTGLIADLGQQTIAVEPGDHAGLANKVLSILEDKERYESIVESAYTWAKAHSIEYTVDQFTTIYNSLT</sequence>
<dbReference type="SUPFAM" id="SSF53756">
    <property type="entry name" value="UDP-Glycosyltransferase/glycogen phosphorylase"/>
    <property type="match status" value="1"/>
</dbReference>
<reference evidence="3 4" key="1">
    <citation type="submission" date="2012-12" db="EMBL/GenBank/DDBJ databases">
        <title>Genome assembly of Fulvivirga imtechensis AK7.</title>
        <authorList>
            <person name="Nupur N."/>
            <person name="Khatri I."/>
            <person name="Kumar R."/>
            <person name="Subramanian S."/>
            <person name="Pinnaka A."/>
        </authorList>
    </citation>
    <scope>NUCLEOTIDE SEQUENCE [LARGE SCALE GENOMIC DNA]</scope>
    <source>
        <strain evidence="3 4">AK7</strain>
    </source>
</reference>
<dbReference type="Proteomes" id="UP000011135">
    <property type="component" value="Unassembled WGS sequence"/>
</dbReference>
<dbReference type="STRING" id="1237149.C900_03821"/>
<dbReference type="CDD" id="cd03801">
    <property type="entry name" value="GT4_PimA-like"/>
    <property type="match status" value="1"/>
</dbReference>
<dbReference type="AlphaFoldDB" id="L8JMJ2"/>
<dbReference type="InterPro" id="IPR001296">
    <property type="entry name" value="Glyco_trans_1"/>
</dbReference>
<dbReference type="EMBL" id="AMZN01000055">
    <property type="protein sequence ID" value="ELR70136.1"/>
    <property type="molecule type" value="Genomic_DNA"/>
</dbReference>
<dbReference type="InterPro" id="IPR050194">
    <property type="entry name" value="Glycosyltransferase_grp1"/>
</dbReference>
<dbReference type="Gene3D" id="3.40.50.2000">
    <property type="entry name" value="Glycogen Phosphorylase B"/>
    <property type="match status" value="2"/>
</dbReference>
<dbReference type="PANTHER" id="PTHR45947">
    <property type="entry name" value="SULFOQUINOVOSYL TRANSFERASE SQD2"/>
    <property type="match status" value="1"/>
</dbReference>
<keyword evidence="4" id="KW-1185">Reference proteome</keyword>
<name>L8JMJ2_9BACT</name>
<organism evidence="3 4">
    <name type="scientific">Fulvivirga imtechensis AK7</name>
    <dbReference type="NCBI Taxonomy" id="1237149"/>
    <lineage>
        <taxon>Bacteria</taxon>
        <taxon>Pseudomonadati</taxon>
        <taxon>Bacteroidota</taxon>
        <taxon>Cytophagia</taxon>
        <taxon>Cytophagales</taxon>
        <taxon>Fulvivirgaceae</taxon>
        <taxon>Fulvivirga</taxon>
    </lineage>
</organism>
<feature type="domain" description="Glycosyl transferase family 1" evidence="1">
    <location>
        <begin position="196"/>
        <end position="347"/>
    </location>
</feature>
<feature type="domain" description="Glycosyltransferase subfamily 4-like N-terminal" evidence="2">
    <location>
        <begin position="27"/>
        <end position="184"/>
    </location>
</feature>
<dbReference type="RefSeq" id="WP_009581227.1">
    <property type="nucleotide sequence ID" value="NZ_AMZN01000055.1"/>
</dbReference>
<protein>
    <submittedName>
        <fullName evidence="3">Hexosyltransferase</fullName>
    </submittedName>
</protein>
<proteinExistence type="predicted"/>
<evidence type="ECO:0000313" key="4">
    <source>
        <dbReference type="Proteomes" id="UP000011135"/>
    </source>
</evidence>
<dbReference type="InterPro" id="IPR028098">
    <property type="entry name" value="Glyco_trans_4-like_N"/>
</dbReference>
<accession>L8JMJ2</accession>
<evidence type="ECO:0000259" key="2">
    <source>
        <dbReference type="Pfam" id="PF13439"/>
    </source>
</evidence>
<comment type="caution">
    <text evidence="3">The sequence shown here is derived from an EMBL/GenBank/DDBJ whole genome shotgun (WGS) entry which is preliminary data.</text>
</comment>
<keyword evidence="3" id="KW-0808">Transferase</keyword>